<evidence type="ECO:0000256" key="1">
    <source>
        <dbReference type="SAM" id="MobiDB-lite"/>
    </source>
</evidence>
<gene>
    <name evidence="2" type="ORF">PAXRUDRAFT_834661</name>
</gene>
<sequence length="79" mass="9301">MMHWCPEDRPRHTNYMIRAIEMTLNVRRTGETGKCRRATWNARSGEVSYRRYQTISADGMETVMKHRGSQKRGVQGSRQ</sequence>
<reference evidence="3" key="2">
    <citation type="submission" date="2015-01" db="EMBL/GenBank/DDBJ databases">
        <title>Evolutionary Origins and Diversification of the Mycorrhizal Mutualists.</title>
        <authorList>
            <consortium name="DOE Joint Genome Institute"/>
            <consortium name="Mycorrhizal Genomics Consortium"/>
            <person name="Kohler A."/>
            <person name="Kuo A."/>
            <person name="Nagy L.G."/>
            <person name="Floudas D."/>
            <person name="Copeland A."/>
            <person name="Barry K.W."/>
            <person name="Cichocki N."/>
            <person name="Veneault-Fourrey C."/>
            <person name="LaButti K."/>
            <person name="Lindquist E.A."/>
            <person name="Lipzen A."/>
            <person name="Lundell T."/>
            <person name="Morin E."/>
            <person name="Murat C."/>
            <person name="Riley R."/>
            <person name="Ohm R."/>
            <person name="Sun H."/>
            <person name="Tunlid A."/>
            <person name="Henrissat B."/>
            <person name="Grigoriev I.V."/>
            <person name="Hibbett D.S."/>
            <person name="Martin F."/>
        </authorList>
    </citation>
    <scope>NUCLEOTIDE SEQUENCE [LARGE SCALE GENOMIC DNA]</scope>
    <source>
        <strain evidence="3">Ve08.2h10</strain>
    </source>
</reference>
<evidence type="ECO:0000313" key="3">
    <source>
        <dbReference type="Proteomes" id="UP000054538"/>
    </source>
</evidence>
<dbReference type="AlphaFoldDB" id="A0A0D0D3T3"/>
<dbReference type="EMBL" id="KN826666">
    <property type="protein sequence ID" value="KIK78226.1"/>
    <property type="molecule type" value="Genomic_DNA"/>
</dbReference>
<dbReference type="Proteomes" id="UP000054538">
    <property type="component" value="Unassembled WGS sequence"/>
</dbReference>
<reference evidence="2 3" key="1">
    <citation type="submission" date="2014-04" db="EMBL/GenBank/DDBJ databases">
        <authorList>
            <consortium name="DOE Joint Genome Institute"/>
            <person name="Kuo A."/>
            <person name="Kohler A."/>
            <person name="Jargeat P."/>
            <person name="Nagy L.G."/>
            <person name="Floudas D."/>
            <person name="Copeland A."/>
            <person name="Barry K.W."/>
            <person name="Cichocki N."/>
            <person name="Veneault-Fourrey C."/>
            <person name="LaButti K."/>
            <person name="Lindquist E.A."/>
            <person name="Lipzen A."/>
            <person name="Lundell T."/>
            <person name="Morin E."/>
            <person name="Murat C."/>
            <person name="Sun H."/>
            <person name="Tunlid A."/>
            <person name="Henrissat B."/>
            <person name="Grigoriev I.V."/>
            <person name="Hibbett D.S."/>
            <person name="Martin F."/>
            <person name="Nordberg H.P."/>
            <person name="Cantor M.N."/>
            <person name="Hua S.X."/>
        </authorList>
    </citation>
    <scope>NUCLEOTIDE SEQUENCE [LARGE SCALE GENOMIC DNA]</scope>
    <source>
        <strain evidence="2 3">Ve08.2h10</strain>
    </source>
</reference>
<accession>A0A0D0D3T3</accession>
<proteinExistence type="predicted"/>
<feature type="region of interest" description="Disordered" evidence="1">
    <location>
        <begin position="60"/>
        <end position="79"/>
    </location>
</feature>
<evidence type="ECO:0000313" key="2">
    <source>
        <dbReference type="EMBL" id="KIK78226.1"/>
    </source>
</evidence>
<name>A0A0D0D3T3_9AGAM</name>
<organism evidence="2 3">
    <name type="scientific">Paxillus rubicundulus Ve08.2h10</name>
    <dbReference type="NCBI Taxonomy" id="930991"/>
    <lineage>
        <taxon>Eukaryota</taxon>
        <taxon>Fungi</taxon>
        <taxon>Dikarya</taxon>
        <taxon>Basidiomycota</taxon>
        <taxon>Agaricomycotina</taxon>
        <taxon>Agaricomycetes</taxon>
        <taxon>Agaricomycetidae</taxon>
        <taxon>Boletales</taxon>
        <taxon>Paxilineae</taxon>
        <taxon>Paxillaceae</taxon>
        <taxon>Paxillus</taxon>
    </lineage>
</organism>
<dbReference type="InParanoid" id="A0A0D0D3T3"/>
<keyword evidence="3" id="KW-1185">Reference proteome</keyword>
<dbReference type="HOGENOM" id="CLU_2606699_0_0_1"/>
<protein>
    <submittedName>
        <fullName evidence="2">Unplaced genomic scaffold scaffold_1844, whole genome shotgun sequence</fullName>
    </submittedName>
</protein>